<feature type="transmembrane region" description="Helical" evidence="1">
    <location>
        <begin position="87"/>
        <end position="106"/>
    </location>
</feature>
<name>A0BNZ6_PARTE</name>
<dbReference type="InParanoid" id="A0BNZ6"/>
<dbReference type="EMBL" id="CT868007">
    <property type="protein sequence ID" value="CAK60263.1"/>
    <property type="molecule type" value="Genomic_DNA"/>
</dbReference>
<keyword evidence="1" id="KW-1133">Transmembrane helix</keyword>
<organism evidence="2 3">
    <name type="scientific">Paramecium tetraurelia</name>
    <dbReference type="NCBI Taxonomy" id="5888"/>
    <lineage>
        <taxon>Eukaryota</taxon>
        <taxon>Sar</taxon>
        <taxon>Alveolata</taxon>
        <taxon>Ciliophora</taxon>
        <taxon>Intramacronucleata</taxon>
        <taxon>Oligohymenophorea</taxon>
        <taxon>Peniculida</taxon>
        <taxon>Parameciidae</taxon>
        <taxon>Paramecium</taxon>
    </lineage>
</organism>
<dbReference type="KEGG" id="ptm:GSPATT00030902001"/>
<dbReference type="HOGENOM" id="CLU_1672651_0_0_1"/>
<dbReference type="AlphaFoldDB" id="A0BNZ6"/>
<sequence>MDFGKKSRIITARQRKYFDLIDEKVMKLAYYGFGDLMILEVLQEEDSSSGRNQIITNHLFKCVAQTYYYCQQNFGNKNIIFNSLQTLQLTLFVIYFIVCFVIYQNFCKILSMQLNNCSDEDRTSFFFGTNMAKQYSSGQCLSQKVLATLMIAQQSRKQ</sequence>
<evidence type="ECO:0008006" key="4">
    <source>
        <dbReference type="Google" id="ProtNLM"/>
    </source>
</evidence>
<keyword evidence="1" id="KW-0812">Transmembrane</keyword>
<evidence type="ECO:0000313" key="3">
    <source>
        <dbReference type="Proteomes" id="UP000000600"/>
    </source>
</evidence>
<accession>A0BNZ6</accession>
<gene>
    <name evidence="2" type="ORF">GSPATT00030902001</name>
</gene>
<dbReference type="Proteomes" id="UP000000600">
    <property type="component" value="Unassembled WGS sequence"/>
</dbReference>
<keyword evidence="1" id="KW-0472">Membrane</keyword>
<evidence type="ECO:0000313" key="2">
    <source>
        <dbReference type="EMBL" id="CAK60263.1"/>
    </source>
</evidence>
<dbReference type="RefSeq" id="XP_001427661.1">
    <property type="nucleotide sequence ID" value="XM_001427624.1"/>
</dbReference>
<evidence type="ECO:0000256" key="1">
    <source>
        <dbReference type="SAM" id="Phobius"/>
    </source>
</evidence>
<proteinExistence type="predicted"/>
<reference evidence="2 3" key="1">
    <citation type="journal article" date="2006" name="Nature">
        <title>Global trends of whole-genome duplications revealed by the ciliate Paramecium tetraurelia.</title>
        <authorList>
            <consortium name="Genoscope"/>
            <person name="Aury J.-M."/>
            <person name="Jaillon O."/>
            <person name="Duret L."/>
            <person name="Noel B."/>
            <person name="Jubin C."/>
            <person name="Porcel B.M."/>
            <person name="Segurens B."/>
            <person name="Daubin V."/>
            <person name="Anthouard V."/>
            <person name="Aiach N."/>
            <person name="Arnaiz O."/>
            <person name="Billaut A."/>
            <person name="Beisson J."/>
            <person name="Blanc I."/>
            <person name="Bouhouche K."/>
            <person name="Camara F."/>
            <person name="Duharcourt S."/>
            <person name="Guigo R."/>
            <person name="Gogendeau D."/>
            <person name="Katinka M."/>
            <person name="Keller A.-M."/>
            <person name="Kissmehl R."/>
            <person name="Klotz C."/>
            <person name="Koll F."/>
            <person name="Le Moue A."/>
            <person name="Lepere C."/>
            <person name="Malinsky S."/>
            <person name="Nowacki M."/>
            <person name="Nowak J.K."/>
            <person name="Plattner H."/>
            <person name="Poulain J."/>
            <person name="Ruiz F."/>
            <person name="Serrano V."/>
            <person name="Zagulski M."/>
            <person name="Dessen P."/>
            <person name="Betermier M."/>
            <person name="Weissenbach J."/>
            <person name="Scarpelli C."/>
            <person name="Schachter V."/>
            <person name="Sperling L."/>
            <person name="Meyer E."/>
            <person name="Cohen J."/>
            <person name="Wincker P."/>
        </authorList>
    </citation>
    <scope>NUCLEOTIDE SEQUENCE [LARGE SCALE GENOMIC DNA]</scope>
    <source>
        <strain evidence="2 3">Stock d4-2</strain>
    </source>
</reference>
<keyword evidence="3" id="KW-1185">Reference proteome</keyword>
<protein>
    <recommendedName>
        <fullName evidence="4">Transmembrane protein</fullName>
    </recommendedName>
</protein>
<dbReference type="GeneID" id="5013445"/>